<gene>
    <name evidence="3" type="primary">NDAI0D03840</name>
    <name evidence="3" type="ordered locus">NDAI_0D03840</name>
</gene>
<evidence type="ECO:0000313" key="4">
    <source>
        <dbReference type="Proteomes" id="UP000000689"/>
    </source>
</evidence>
<dbReference type="EMBL" id="HE580270">
    <property type="protein sequence ID" value="CCD24698.1"/>
    <property type="molecule type" value="Genomic_DNA"/>
</dbReference>
<keyword evidence="4" id="KW-1185">Reference proteome</keyword>
<reference evidence="3 4" key="1">
    <citation type="journal article" date="2011" name="Proc. Natl. Acad. Sci. U.S.A.">
        <title>Evolutionary erosion of yeast sex chromosomes by mating-type switching accidents.</title>
        <authorList>
            <person name="Gordon J.L."/>
            <person name="Armisen D."/>
            <person name="Proux-Wera E."/>
            <person name="Oheigeartaigh S.S."/>
            <person name="Byrne K.P."/>
            <person name="Wolfe K.H."/>
        </authorList>
    </citation>
    <scope>NUCLEOTIDE SEQUENCE [LARGE SCALE GENOMIC DNA]</scope>
    <source>
        <strain evidence="4">ATCC 10597 / BCRC 20456 / CBS 421 / NBRC 0211 / NRRL Y-12639</strain>
    </source>
</reference>
<feature type="compositionally biased region" description="Acidic residues" evidence="1">
    <location>
        <begin position="158"/>
        <end position="167"/>
    </location>
</feature>
<dbReference type="GO" id="GO:0010181">
    <property type="term" value="F:FMN binding"/>
    <property type="evidence" value="ECO:0007669"/>
    <property type="project" value="InterPro"/>
</dbReference>
<evidence type="ECO:0000259" key="2">
    <source>
        <dbReference type="Pfam" id="PF12766"/>
    </source>
</evidence>
<feature type="compositionally biased region" description="Acidic residues" evidence="1">
    <location>
        <begin position="134"/>
        <end position="152"/>
    </location>
</feature>
<dbReference type="Proteomes" id="UP000000689">
    <property type="component" value="Chromosome 4"/>
</dbReference>
<dbReference type="STRING" id="1071378.G0WA87"/>
<dbReference type="InterPro" id="IPR024624">
    <property type="entry name" value="Pyridox_Oxase_Alr4036_FMN-bd"/>
</dbReference>
<dbReference type="SUPFAM" id="SSF50475">
    <property type="entry name" value="FMN-binding split barrel"/>
    <property type="match status" value="1"/>
</dbReference>
<evidence type="ECO:0000256" key="1">
    <source>
        <dbReference type="SAM" id="MobiDB-lite"/>
    </source>
</evidence>
<name>G0WA87_NAUDC</name>
<dbReference type="Pfam" id="PF12766">
    <property type="entry name" value="Pyridox_oxase_2"/>
    <property type="match status" value="1"/>
</dbReference>
<feature type="domain" description="Pyridoxamine 5'-phosphate oxidase Alr4036 family FMN-binding" evidence="2">
    <location>
        <begin position="5"/>
        <end position="101"/>
    </location>
</feature>
<dbReference type="OrthoDB" id="5394411at2759"/>
<evidence type="ECO:0000313" key="3">
    <source>
        <dbReference type="EMBL" id="CCD24698.1"/>
    </source>
</evidence>
<dbReference type="OMA" id="IHQMAPW"/>
<accession>G0WA87</accession>
<dbReference type="PANTHER" id="PTHR28243">
    <property type="entry name" value="AGL049CP"/>
    <property type="match status" value="1"/>
</dbReference>
<dbReference type="AlphaFoldDB" id="G0WA87"/>
<sequence length="279" mass="32344">MPSQMAPWVPTFIQSCKNNTQQPFTPFQFATIDAVNNLPRVRTVVFRDFLFHDKQTNILTFNSDLRSHKLCGNTASTPFESCFYFPQTWEQYRLTGQCFVISNNKEKNHIPKSIVRKYALFSSHRDCHMQGQSEVEENGEEQEAEEECEEGENYGNDESYEDYEEEEEDDLLCEEDWHAEVKRQWESLSRSSKSLYRKPAPGSPLTTETSKKLDKLQRGVDGAKEDDGLENFGIICLCIDSVDYLNLKDGRGGERWIYKRMSEGDCSDTEAWEEEEVCP</sequence>
<proteinExistence type="predicted"/>
<dbReference type="eggNOG" id="KOG4558">
    <property type="taxonomic scope" value="Eukaryota"/>
</dbReference>
<dbReference type="PANTHER" id="PTHR28243:SF1">
    <property type="entry name" value="PYRIDOXAMINE 5'-PHOSPHATE OXIDASE ALR4036 FAMILY FMN-BINDING DOMAIN-CONTAINING PROTEIN"/>
    <property type="match status" value="1"/>
</dbReference>
<protein>
    <recommendedName>
        <fullName evidence="2">Pyridoxamine 5'-phosphate oxidase Alr4036 family FMN-binding domain-containing protein</fullName>
    </recommendedName>
</protein>
<dbReference type="GeneID" id="11495152"/>
<feature type="region of interest" description="Disordered" evidence="1">
    <location>
        <begin position="193"/>
        <end position="214"/>
    </location>
</feature>
<dbReference type="RefSeq" id="XP_003669941.1">
    <property type="nucleotide sequence ID" value="XM_003669893.1"/>
</dbReference>
<organism evidence="3 4">
    <name type="scientific">Naumovozyma dairenensis (strain ATCC 10597 / BCRC 20456 / CBS 421 / NBRC 0211 / NRRL Y-12639)</name>
    <name type="common">Saccharomyces dairenensis</name>
    <dbReference type="NCBI Taxonomy" id="1071378"/>
    <lineage>
        <taxon>Eukaryota</taxon>
        <taxon>Fungi</taxon>
        <taxon>Dikarya</taxon>
        <taxon>Ascomycota</taxon>
        <taxon>Saccharomycotina</taxon>
        <taxon>Saccharomycetes</taxon>
        <taxon>Saccharomycetales</taxon>
        <taxon>Saccharomycetaceae</taxon>
        <taxon>Naumovozyma</taxon>
    </lineage>
</organism>
<feature type="region of interest" description="Disordered" evidence="1">
    <location>
        <begin position="129"/>
        <end position="167"/>
    </location>
</feature>
<dbReference type="HOGENOM" id="CLU_058669_1_0_1"/>
<dbReference type="InterPro" id="IPR012349">
    <property type="entry name" value="Split_barrel_FMN-bd"/>
</dbReference>
<dbReference type="KEGG" id="ndi:NDAI_0D03840"/>
<dbReference type="Gene3D" id="2.30.110.10">
    <property type="entry name" value="Electron Transport, Fmn-binding Protein, Chain A"/>
    <property type="match status" value="1"/>
</dbReference>